<feature type="transmembrane region" description="Helical" evidence="1">
    <location>
        <begin position="71"/>
        <end position="94"/>
    </location>
</feature>
<dbReference type="EMBL" id="JAPUBN010000019">
    <property type="protein sequence ID" value="MCZ2722898.1"/>
    <property type="molecule type" value="Genomic_DNA"/>
</dbReference>
<evidence type="ECO:0000313" key="2">
    <source>
        <dbReference type="EMBL" id="MCZ2722898.1"/>
    </source>
</evidence>
<protein>
    <submittedName>
        <fullName evidence="2">EamA family transporter</fullName>
    </submittedName>
</protein>
<evidence type="ECO:0000313" key="3">
    <source>
        <dbReference type="Proteomes" id="UP001149719"/>
    </source>
</evidence>
<gene>
    <name evidence="2" type="ORF">O1D97_15090</name>
</gene>
<reference evidence="2" key="1">
    <citation type="submission" date="2022-12" db="EMBL/GenBank/DDBJ databases">
        <title>Marinomonas 15G1-11 sp. nov, isolated from marine algae.</title>
        <authorList>
            <person name="Butt M."/>
            <person name="Choi D.G."/>
            <person name="Kim J.M."/>
            <person name="Lee J.K."/>
            <person name="Baek J.H."/>
            <person name="Jeon C.O."/>
        </authorList>
    </citation>
    <scope>NUCLEOTIDE SEQUENCE</scope>
    <source>
        <strain evidence="2">15G1-11</strain>
    </source>
</reference>
<comment type="caution">
    <text evidence="2">The sequence shown here is derived from an EMBL/GenBank/DDBJ whole genome shotgun (WGS) entry which is preliminary data.</text>
</comment>
<keyword evidence="1" id="KW-0812">Transmembrane</keyword>
<keyword evidence="1" id="KW-1133">Transmembrane helix</keyword>
<proteinExistence type="predicted"/>
<accession>A0ABT4JYR3</accession>
<name>A0ABT4JYR3_9GAMM</name>
<dbReference type="Proteomes" id="UP001149719">
    <property type="component" value="Unassembled WGS sequence"/>
</dbReference>
<keyword evidence="1" id="KW-0472">Membrane</keyword>
<feature type="transmembrane region" description="Helical" evidence="1">
    <location>
        <begin position="37"/>
        <end position="59"/>
    </location>
</feature>
<sequence length="95" mass="10496">MSIHSQSRGELVLVLVTILAAFGWIFAKESIVEMPPLLFMGIRFLLAGIILVMLGKRFFRGLNFANIKKAMMVGGLGVWLWGFGSQGLITVIIWG</sequence>
<dbReference type="RefSeq" id="WP_269126904.1">
    <property type="nucleotide sequence ID" value="NZ_JAPUBN010000019.1"/>
</dbReference>
<evidence type="ECO:0000256" key="1">
    <source>
        <dbReference type="SAM" id="Phobius"/>
    </source>
</evidence>
<organism evidence="2 3">
    <name type="scientific">Marinomonas phaeophyticola</name>
    <dbReference type="NCBI Taxonomy" id="3004091"/>
    <lineage>
        <taxon>Bacteria</taxon>
        <taxon>Pseudomonadati</taxon>
        <taxon>Pseudomonadota</taxon>
        <taxon>Gammaproteobacteria</taxon>
        <taxon>Oceanospirillales</taxon>
        <taxon>Oceanospirillaceae</taxon>
        <taxon>Marinomonas</taxon>
    </lineage>
</organism>
<keyword evidence="3" id="KW-1185">Reference proteome</keyword>